<keyword evidence="1" id="KW-1185">Reference proteome</keyword>
<reference evidence="2" key="1">
    <citation type="submission" date="2025-08" db="UniProtKB">
        <authorList>
            <consortium name="RefSeq"/>
        </authorList>
    </citation>
    <scope>IDENTIFICATION</scope>
    <source>
        <tissue evidence="2">Whole sample</tissue>
    </source>
</reference>
<dbReference type="KEGG" id="cvn:111131622"/>
<dbReference type="PANTHER" id="PTHR20956">
    <property type="entry name" value="HEH2P"/>
    <property type="match status" value="1"/>
</dbReference>
<dbReference type="PANTHER" id="PTHR20956:SF12">
    <property type="entry name" value="FLYWCH-TYPE DOMAIN-CONTAINING PROTEIN"/>
    <property type="match status" value="1"/>
</dbReference>
<dbReference type="GeneID" id="111131622"/>
<evidence type="ECO:0000313" key="2">
    <source>
        <dbReference type="RefSeq" id="XP_022334943.1"/>
    </source>
</evidence>
<dbReference type="RefSeq" id="XP_022334943.1">
    <property type="nucleotide sequence ID" value="XM_022479235.1"/>
</dbReference>
<dbReference type="OrthoDB" id="10067360at2759"/>
<sequence length="205" mass="23522">MIRSDQVLSEVDTASCEAASGEFSCYIWDQEQAKALAARDVFRPAMAIVEDVVRRIIPEEEMFLAPKMDLLKRASNLHRSKVRPTEPSDINFELGLDFIKSEEFLVKDIHGDGCRHILFATKYQLSLLCETRIWYMDGTFKIVPDFLKPRGQLMSLHGFVRRDGREQQFPLLFASSMPSWQLYQAGQWSRGLWWTSSSVPGMPSP</sequence>
<dbReference type="AlphaFoldDB" id="A0A8B8E5I4"/>
<gene>
    <name evidence="2" type="primary">LOC111131622</name>
</gene>
<protein>
    <submittedName>
        <fullName evidence="2">Uncharacterized protein LOC111131622</fullName>
    </submittedName>
</protein>
<accession>A0A8B8E5I4</accession>
<dbReference type="Proteomes" id="UP000694844">
    <property type="component" value="Chromosome 4"/>
</dbReference>
<evidence type="ECO:0000313" key="1">
    <source>
        <dbReference type="Proteomes" id="UP000694844"/>
    </source>
</evidence>
<name>A0A8B8E5I4_CRAVI</name>
<proteinExistence type="predicted"/>
<organism evidence="1 2">
    <name type="scientific">Crassostrea virginica</name>
    <name type="common">Eastern oyster</name>
    <dbReference type="NCBI Taxonomy" id="6565"/>
    <lineage>
        <taxon>Eukaryota</taxon>
        <taxon>Metazoa</taxon>
        <taxon>Spiralia</taxon>
        <taxon>Lophotrochozoa</taxon>
        <taxon>Mollusca</taxon>
        <taxon>Bivalvia</taxon>
        <taxon>Autobranchia</taxon>
        <taxon>Pteriomorphia</taxon>
        <taxon>Ostreida</taxon>
        <taxon>Ostreoidea</taxon>
        <taxon>Ostreidae</taxon>
        <taxon>Crassostrea</taxon>
    </lineage>
</organism>